<dbReference type="AlphaFoldDB" id="A0AAD7MS46"/>
<protein>
    <submittedName>
        <fullName evidence="2">Uncharacterized protein</fullName>
    </submittedName>
</protein>
<reference evidence="2" key="1">
    <citation type="submission" date="2023-03" db="EMBL/GenBank/DDBJ databases">
        <title>Massive genome expansion in bonnet fungi (Mycena s.s.) driven by repeated elements and novel gene families across ecological guilds.</title>
        <authorList>
            <consortium name="Lawrence Berkeley National Laboratory"/>
            <person name="Harder C.B."/>
            <person name="Miyauchi S."/>
            <person name="Viragh M."/>
            <person name="Kuo A."/>
            <person name="Thoen E."/>
            <person name="Andreopoulos B."/>
            <person name="Lu D."/>
            <person name="Skrede I."/>
            <person name="Drula E."/>
            <person name="Henrissat B."/>
            <person name="Morin E."/>
            <person name="Kohler A."/>
            <person name="Barry K."/>
            <person name="LaButti K."/>
            <person name="Morin E."/>
            <person name="Salamov A."/>
            <person name="Lipzen A."/>
            <person name="Mereny Z."/>
            <person name="Hegedus B."/>
            <person name="Baldrian P."/>
            <person name="Stursova M."/>
            <person name="Weitz H."/>
            <person name="Taylor A."/>
            <person name="Grigoriev I.V."/>
            <person name="Nagy L.G."/>
            <person name="Martin F."/>
            <person name="Kauserud H."/>
        </authorList>
    </citation>
    <scope>NUCLEOTIDE SEQUENCE</scope>
    <source>
        <strain evidence="2">CBHHK188m</strain>
    </source>
</reference>
<sequence>MSFIFHSILIPVHRVQHVHAQEALEARSRSMDARFVSGSRSTVGVPRVVPGEDGDAEAGDDRRFTQLQRTRSFCINQDEGRVAQKDETAHLLWLDLRRDELDVSLPALSRVPGASSMSEHVLIPQILRHTRPALGQSMVPAMKTEFLRRTGYVKPSARKAASSSPSPRGRQQVRHEAQDEAGARYTWRGSAAVLQRSRASGGGWCLSCVARRRTVLAAPCLYVVRGARFQRKHTSAPEDVSQRRASKGETLGHAPRGSYACAEATRRNRTCFYAKHDSSTSGAGGTTG</sequence>
<evidence type="ECO:0000313" key="2">
    <source>
        <dbReference type="EMBL" id="KAJ7730272.1"/>
    </source>
</evidence>
<accession>A0AAD7MS46</accession>
<comment type="caution">
    <text evidence="2">The sequence shown here is derived from an EMBL/GenBank/DDBJ whole genome shotgun (WGS) entry which is preliminary data.</text>
</comment>
<keyword evidence="3" id="KW-1185">Reference proteome</keyword>
<dbReference type="Proteomes" id="UP001215280">
    <property type="component" value="Unassembled WGS sequence"/>
</dbReference>
<name>A0AAD7MS46_9AGAR</name>
<organism evidence="2 3">
    <name type="scientific">Mycena maculata</name>
    <dbReference type="NCBI Taxonomy" id="230809"/>
    <lineage>
        <taxon>Eukaryota</taxon>
        <taxon>Fungi</taxon>
        <taxon>Dikarya</taxon>
        <taxon>Basidiomycota</taxon>
        <taxon>Agaricomycotina</taxon>
        <taxon>Agaricomycetes</taxon>
        <taxon>Agaricomycetidae</taxon>
        <taxon>Agaricales</taxon>
        <taxon>Marasmiineae</taxon>
        <taxon>Mycenaceae</taxon>
        <taxon>Mycena</taxon>
    </lineage>
</organism>
<feature type="region of interest" description="Disordered" evidence="1">
    <location>
        <begin position="233"/>
        <end position="255"/>
    </location>
</feature>
<evidence type="ECO:0000256" key="1">
    <source>
        <dbReference type="SAM" id="MobiDB-lite"/>
    </source>
</evidence>
<gene>
    <name evidence="2" type="ORF">DFH07DRAFT_175713</name>
</gene>
<proteinExistence type="predicted"/>
<evidence type="ECO:0000313" key="3">
    <source>
        <dbReference type="Proteomes" id="UP001215280"/>
    </source>
</evidence>
<dbReference type="EMBL" id="JARJLG010000192">
    <property type="protein sequence ID" value="KAJ7730272.1"/>
    <property type="molecule type" value="Genomic_DNA"/>
</dbReference>
<feature type="compositionally biased region" description="Low complexity" evidence="1">
    <location>
        <begin position="154"/>
        <end position="168"/>
    </location>
</feature>
<feature type="region of interest" description="Disordered" evidence="1">
    <location>
        <begin position="153"/>
        <end position="181"/>
    </location>
</feature>